<proteinExistence type="predicted"/>
<keyword evidence="2" id="KW-1185">Reference proteome</keyword>
<organism evidence="1 2">
    <name type="scientific">Chitinophaga polysaccharea</name>
    <dbReference type="NCBI Taxonomy" id="1293035"/>
    <lineage>
        <taxon>Bacteria</taxon>
        <taxon>Pseudomonadati</taxon>
        <taxon>Bacteroidota</taxon>
        <taxon>Chitinophagia</taxon>
        <taxon>Chitinophagales</taxon>
        <taxon>Chitinophagaceae</taxon>
        <taxon>Chitinophaga</taxon>
    </lineage>
</organism>
<reference evidence="1 2" key="1">
    <citation type="submission" date="2019-06" db="EMBL/GenBank/DDBJ databases">
        <title>Sorghum-associated microbial communities from plants grown in Nebraska, USA.</title>
        <authorList>
            <person name="Schachtman D."/>
        </authorList>
    </citation>
    <scope>NUCLEOTIDE SEQUENCE [LARGE SCALE GENOMIC DNA]</scope>
    <source>
        <strain evidence="1 2">1209</strain>
    </source>
</reference>
<comment type="caution">
    <text evidence="1">The sequence shown here is derived from an EMBL/GenBank/DDBJ whole genome shotgun (WGS) entry which is preliminary data.</text>
</comment>
<dbReference type="Proteomes" id="UP000320811">
    <property type="component" value="Unassembled WGS sequence"/>
</dbReference>
<evidence type="ECO:0000313" key="1">
    <source>
        <dbReference type="EMBL" id="TWF33561.1"/>
    </source>
</evidence>
<accession>A0A561P640</accession>
<gene>
    <name evidence="1" type="ORF">FHW36_1122</name>
</gene>
<dbReference type="AlphaFoldDB" id="A0A561P640"/>
<protein>
    <submittedName>
        <fullName evidence="1">Uncharacterized protein</fullName>
    </submittedName>
</protein>
<sequence>MQISITFIPELEKLCPLQNLLFKSEIPMNLFFGHIC</sequence>
<name>A0A561P640_9BACT</name>
<evidence type="ECO:0000313" key="2">
    <source>
        <dbReference type="Proteomes" id="UP000320811"/>
    </source>
</evidence>
<dbReference type="EMBL" id="VIWO01000012">
    <property type="protein sequence ID" value="TWF33561.1"/>
    <property type="molecule type" value="Genomic_DNA"/>
</dbReference>